<name>A0A7W9HCB2_9ACTN</name>
<dbReference type="SUPFAM" id="SSF53850">
    <property type="entry name" value="Periplasmic binding protein-like II"/>
    <property type="match status" value="1"/>
</dbReference>
<dbReference type="SUPFAM" id="SSF46785">
    <property type="entry name" value="Winged helix' DNA-binding domain"/>
    <property type="match status" value="1"/>
</dbReference>
<evidence type="ECO:0000256" key="3">
    <source>
        <dbReference type="ARBA" id="ARBA00023125"/>
    </source>
</evidence>
<dbReference type="Pfam" id="PF03466">
    <property type="entry name" value="LysR_substrate"/>
    <property type="match status" value="1"/>
</dbReference>
<gene>
    <name evidence="6" type="ORF">HDA41_007217</name>
</gene>
<dbReference type="EMBL" id="JACHNE010000001">
    <property type="protein sequence ID" value="MBB5799253.1"/>
    <property type="molecule type" value="Genomic_DNA"/>
</dbReference>
<proteinExistence type="inferred from homology"/>
<evidence type="ECO:0000256" key="1">
    <source>
        <dbReference type="ARBA" id="ARBA00009437"/>
    </source>
</evidence>
<dbReference type="GO" id="GO:0003677">
    <property type="term" value="F:DNA binding"/>
    <property type="evidence" value="ECO:0007669"/>
    <property type="project" value="UniProtKB-KW"/>
</dbReference>
<comment type="caution">
    <text evidence="6">The sequence shown here is derived from an EMBL/GenBank/DDBJ whole genome shotgun (WGS) entry which is preliminary data.</text>
</comment>
<keyword evidence="4" id="KW-0804">Transcription</keyword>
<keyword evidence="3 6" id="KW-0238">DNA-binding</keyword>
<dbReference type="AlphaFoldDB" id="A0A7W9HCB2"/>
<keyword evidence="2" id="KW-0805">Transcription regulation</keyword>
<dbReference type="GO" id="GO:0003700">
    <property type="term" value="F:DNA-binding transcription factor activity"/>
    <property type="evidence" value="ECO:0007669"/>
    <property type="project" value="InterPro"/>
</dbReference>
<dbReference type="FunFam" id="1.10.10.10:FF:000001">
    <property type="entry name" value="LysR family transcriptional regulator"/>
    <property type="match status" value="1"/>
</dbReference>
<organism evidence="6 7">
    <name type="scientific">Streptomyces caelestis</name>
    <dbReference type="NCBI Taxonomy" id="36816"/>
    <lineage>
        <taxon>Bacteria</taxon>
        <taxon>Bacillati</taxon>
        <taxon>Actinomycetota</taxon>
        <taxon>Actinomycetes</taxon>
        <taxon>Kitasatosporales</taxon>
        <taxon>Streptomycetaceae</taxon>
        <taxon>Streptomyces</taxon>
    </lineage>
</organism>
<dbReference type="PRINTS" id="PR00039">
    <property type="entry name" value="HTHLYSR"/>
</dbReference>
<protein>
    <submittedName>
        <fullName evidence="6">DNA-binding transcriptional LysR family regulator</fullName>
    </submittedName>
</protein>
<sequence length="295" mass="31190">MELRQLEYLLAVVEERSFTRAAERLHVAQPGVSSQIRRMERELGQQLLDRSGPEVRPTQAGTTFLPYARAALDAVSGGRLALDELAGLVRGSLSVGIVTSCSSVPVTDLLADFHRSYPEVEIRLVEAPSDQLAAGLRAGDLDVALIGVATKAPEGLHHRLVVDEPAVAGMAPEDSLAGRGAVSLAELCERPLLCLPRGTGLRTMLEEACESAGIPLRVTMEAGDPQRLVELAERGLGVAVLPAPSVRRHGSRIRGVEISAPGLRARIALAWSAERAMSPAGQAFIDLAGAVLAPS</sequence>
<comment type="similarity">
    <text evidence="1">Belongs to the LysR transcriptional regulatory family.</text>
</comment>
<evidence type="ECO:0000256" key="2">
    <source>
        <dbReference type="ARBA" id="ARBA00023015"/>
    </source>
</evidence>
<dbReference type="Gene3D" id="1.10.10.10">
    <property type="entry name" value="Winged helix-like DNA-binding domain superfamily/Winged helix DNA-binding domain"/>
    <property type="match status" value="1"/>
</dbReference>
<keyword evidence="7" id="KW-1185">Reference proteome</keyword>
<reference evidence="6 7" key="1">
    <citation type="submission" date="2020-08" db="EMBL/GenBank/DDBJ databases">
        <title>Sequencing the genomes of 1000 actinobacteria strains.</title>
        <authorList>
            <person name="Klenk H.-P."/>
        </authorList>
    </citation>
    <scope>NUCLEOTIDE SEQUENCE [LARGE SCALE GENOMIC DNA]</scope>
    <source>
        <strain evidence="6 7">DSM 40084</strain>
    </source>
</reference>
<evidence type="ECO:0000259" key="5">
    <source>
        <dbReference type="PROSITE" id="PS50931"/>
    </source>
</evidence>
<dbReference type="Proteomes" id="UP000590647">
    <property type="component" value="Unassembled WGS sequence"/>
</dbReference>
<dbReference type="GO" id="GO:0032993">
    <property type="term" value="C:protein-DNA complex"/>
    <property type="evidence" value="ECO:0007669"/>
    <property type="project" value="TreeGrafter"/>
</dbReference>
<evidence type="ECO:0000313" key="7">
    <source>
        <dbReference type="Proteomes" id="UP000590647"/>
    </source>
</evidence>
<dbReference type="PANTHER" id="PTHR30346:SF28">
    <property type="entry name" value="HTH-TYPE TRANSCRIPTIONAL REGULATOR CYNR"/>
    <property type="match status" value="1"/>
</dbReference>
<feature type="domain" description="HTH lysR-type" evidence="5">
    <location>
        <begin position="1"/>
        <end position="58"/>
    </location>
</feature>
<dbReference type="InterPro" id="IPR036390">
    <property type="entry name" value="WH_DNA-bd_sf"/>
</dbReference>
<dbReference type="RefSeq" id="WP_184991432.1">
    <property type="nucleotide sequence ID" value="NZ_JACHNE010000001.1"/>
</dbReference>
<dbReference type="InterPro" id="IPR005119">
    <property type="entry name" value="LysR_subst-bd"/>
</dbReference>
<dbReference type="PROSITE" id="PS50931">
    <property type="entry name" value="HTH_LYSR"/>
    <property type="match status" value="1"/>
</dbReference>
<evidence type="ECO:0000313" key="6">
    <source>
        <dbReference type="EMBL" id="MBB5799253.1"/>
    </source>
</evidence>
<evidence type="ECO:0000256" key="4">
    <source>
        <dbReference type="ARBA" id="ARBA00023163"/>
    </source>
</evidence>
<dbReference type="Gene3D" id="3.40.190.290">
    <property type="match status" value="1"/>
</dbReference>
<dbReference type="Pfam" id="PF00126">
    <property type="entry name" value="HTH_1"/>
    <property type="match status" value="1"/>
</dbReference>
<dbReference type="PANTHER" id="PTHR30346">
    <property type="entry name" value="TRANSCRIPTIONAL DUAL REGULATOR HCAR-RELATED"/>
    <property type="match status" value="1"/>
</dbReference>
<dbReference type="InterPro" id="IPR036388">
    <property type="entry name" value="WH-like_DNA-bd_sf"/>
</dbReference>
<accession>A0A7W9HCB2</accession>
<dbReference type="InterPro" id="IPR000847">
    <property type="entry name" value="LysR_HTH_N"/>
</dbReference>